<evidence type="ECO:0000256" key="1">
    <source>
        <dbReference type="ARBA" id="ARBA00009668"/>
    </source>
</evidence>
<sequence>MPKWKQTETWTEKYRPDSFGEIDGNESIISTFQNYSRTGEFPNLLLVGPPGTGKSTVMRILSKEIHGAEWRTHTHILDGMDVRGVDQVRSRILPFIKTDYKGEAPRLLVIEQSESLVRDAQMMLRPLMERHTDRVRVILTCNDVSLVSSSVQSLCAVYRFSPVDREMIRNRLTKIARSEGVSVTDEAIDALSRIADGDLRRAINALQAVGTADDDRITESDVDDTLTSVRPDTVKNMVYAALAGDYEEAVSKLHELLSEGVSGKDILFEAHNVAHNLENFDESTLRLINQIGEAAYRLDAGGDASVQISSVLADVAQQQSD</sequence>
<dbReference type="Gene3D" id="1.20.272.10">
    <property type="match status" value="1"/>
</dbReference>
<comment type="caution">
    <text evidence="8">The sequence shown here is derived from an EMBL/GenBank/DDBJ whole genome shotgun (WGS) entry which is preliminary data.</text>
</comment>
<keyword evidence="3" id="KW-0235">DNA replication</keyword>
<keyword evidence="5" id="KW-0067">ATP-binding</keyword>
<reference evidence="8 9" key="1">
    <citation type="submission" date="2022-06" db="EMBL/GenBank/DDBJ databases">
        <title>Halogeometricum sp. a new haloarchaeum isolate from saline soil.</title>
        <authorList>
            <person name="Strakova D."/>
            <person name="Galisteo C."/>
            <person name="Sanchez-Porro C."/>
            <person name="Ventosa A."/>
        </authorList>
    </citation>
    <scope>NUCLEOTIDE SEQUENCE [LARGE SCALE GENOMIC DNA]</scope>
    <source>
        <strain evidence="9">S3BR25-2</strain>
    </source>
</reference>
<evidence type="ECO:0000256" key="4">
    <source>
        <dbReference type="ARBA" id="ARBA00022741"/>
    </source>
</evidence>
<keyword evidence="9" id="KW-1185">Reference proteome</keyword>
<dbReference type="SMART" id="SM00382">
    <property type="entry name" value="AAA"/>
    <property type="match status" value="1"/>
</dbReference>
<dbReference type="SUPFAM" id="SSF48019">
    <property type="entry name" value="post-AAA+ oligomerization domain-like"/>
    <property type="match status" value="1"/>
</dbReference>
<dbReference type="InterPro" id="IPR003593">
    <property type="entry name" value="AAA+_ATPase"/>
</dbReference>
<proteinExistence type="inferred from homology"/>
<dbReference type="SUPFAM" id="SSF52540">
    <property type="entry name" value="P-loop containing nucleoside triphosphate hydrolases"/>
    <property type="match status" value="1"/>
</dbReference>
<evidence type="ECO:0000256" key="2">
    <source>
        <dbReference type="ARBA" id="ARBA00014164"/>
    </source>
</evidence>
<dbReference type="InterPro" id="IPR003959">
    <property type="entry name" value="ATPase_AAA_core"/>
</dbReference>
<dbReference type="InterPro" id="IPR050238">
    <property type="entry name" value="DNA_Rep/Repair_Clamp_Loader"/>
</dbReference>
<keyword evidence="4" id="KW-0547">Nucleotide-binding</keyword>
<comment type="similarity">
    <text evidence="1">Belongs to the activator 1 small subunits family. RfcS subfamily.</text>
</comment>
<dbReference type="CDD" id="cd00009">
    <property type="entry name" value="AAA"/>
    <property type="match status" value="1"/>
</dbReference>
<dbReference type="PANTHER" id="PTHR11669:SF20">
    <property type="entry name" value="REPLICATION FACTOR C SUBUNIT 4"/>
    <property type="match status" value="1"/>
</dbReference>
<dbReference type="RefSeq" id="WP_310930437.1">
    <property type="nucleotide sequence ID" value="NZ_JAMQOQ010000006.1"/>
</dbReference>
<evidence type="ECO:0000256" key="5">
    <source>
        <dbReference type="ARBA" id="ARBA00022840"/>
    </source>
</evidence>
<name>A0ABU2G6K5_9EURY</name>
<dbReference type="EMBL" id="JAMQOQ010000006">
    <property type="protein sequence ID" value="MDS0296425.1"/>
    <property type="molecule type" value="Genomic_DNA"/>
</dbReference>
<accession>A0ABU2G6K5</accession>
<evidence type="ECO:0000256" key="3">
    <source>
        <dbReference type="ARBA" id="ARBA00022705"/>
    </source>
</evidence>
<evidence type="ECO:0000313" key="9">
    <source>
        <dbReference type="Proteomes" id="UP001254813"/>
    </source>
</evidence>
<dbReference type="Gene3D" id="3.40.50.300">
    <property type="entry name" value="P-loop containing nucleotide triphosphate hydrolases"/>
    <property type="match status" value="1"/>
</dbReference>
<gene>
    <name evidence="8" type="ORF">NDI79_19815</name>
</gene>
<evidence type="ECO:0000256" key="6">
    <source>
        <dbReference type="ARBA" id="ARBA00031749"/>
    </source>
</evidence>
<evidence type="ECO:0000259" key="7">
    <source>
        <dbReference type="SMART" id="SM00382"/>
    </source>
</evidence>
<dbReference type="InterPro" id="IPR008921">
    <property type="entry name" value="DNA_pol3_clamp-load_cplx_C"/>
</dbReference>
<organism evidence="8 9">
    <name type="scientific">Halogeometricum luteum</name>
    <dbReference type="NCBI Taxonomy" id="2950537"/>
    <lineage>
        <taxon>Archaea</taxon>
        <taxon>Methanobacteriati</taxon>
        <taxon>Methanobacteriota</taxon>
        <taxon>Stenosarchaea group</taxon>
        <taxon>Halobacteria</taxon>
        <taxon>Halobacteriales</taxon>
        <taxon>Haloferacaceae</taxon>
        <taxon>Halogeometricum</taxon>
    </lineage>
</organism>
<evidence type="ECO:0000313" key="8">
    <source>
        <dbReference type="EMBL" id="MDS0296425.1"/>
    </source>
</evidence>
<dbReference type="Pfam" id="PF25361">
    <property type="entry name" value="AAA_lid_RFC1"/>
    <property type="match status" value="1"/>
</dbReference>
<dbReference type="Pfam" id="PF00004">
    <property type="entry name" value="AAA"/>
    <property type="match status" value="1"/>
</dbReference>
<dbReference type="InterPro" id="IPR013748">
    <property type="entry name" value="Rep_factorC_C"/>
</dbReference>
<dbReference type="InterPro" id="IPR047854">
    <property type="entry name" value="RFC_lid"/>
</dbReference>
<dbReference type="Pfam" id="PF08542">
    <property type="entry name" value="Rep_fac_C"/>
    <property type="match status" value="1"/>
</dbReference>
<dbReference type="Gene3D" id="1.10.8.60">
    <property type="match status" value="1"/>
</dbReference>
<dbReference type="InterPro" id="IPR027417">
    <property type="entry name" value="P-loop_NTPase"/>
</dbReference>
<protein>
    <recommendedName>
        <fullName evidence="2">Replication factor C small subunit</fullName>
    </recommendedName>
    <alternativeName>
        <fullName evidence="6">Clamp loader small subunit</fullName>
    </alternativeName>
</protein>
<dbReference type="Proteomes" id="UP001254813">
    <property type="component" value="Unassembled WGS sequence"/>
</dbReference>
<dbReference type="CDD" id="cd18140">
    <property type="entry name" value="HLD_clamp_RFC"/>
    <property type="match status" value="1"/>
</dbReference>
<dbReference type="PANTHER" id="PTHR11669">
    <property type="entry name" value="REPLICATION FACTOR C / DNA POLYMERASE III GAMMA-TAU SUBUNIT"/>
    <property type="match status" value="1"/>
</dbReference>
<feature type="domain" description="AAA+ ATPase" evidence="7">
    <location>
        <begin position="40"/>
        <end position="173"/>
    </location>
</feature>